<gene>
    <name evidence="4" type="ORF">H5R63_02900</name>
    <name evidence="3" type="ORF">H5R64_04230</name>
</gene>
<feature type="domain" description="Response regulatory" evidence="2">
    <location>
        <begin position="2"/>
        <end position="118"/>
    </location>
</feature>
<dbReference type="GO" id="GO:0000160">
    <property type="term" value="P:phosphorelay signal transduction system"/>
    <property type="evidence" value="ECO:0007669"/>
    <property type="project" value="InterPro"/>
</dbReference>
<dbReference type="SMART" id="SM00448">
    <property type="entry name" value="REC"/>
    <property type="match status" value="1"/>
</dbReference>
<name>A0A7W3TYQ9_9LACO</name>
<dbReference type="Gene3D" id="3.40.50.2300">
    <property type="match status" value="1"/>
</dbReference>
<organism evidence="4 5">
    <name type="scientific">Limosilactobacillus fastidiosus</name>
    <dbReference type="NCBI Taxonomy" id="2759855"/>
    <lineage>
        <taxon>Bacteria</taxon>
        <taxon>Bacillati</taxon>
        <taxon>Bacillota</taxon>
        <taxon>Bacilli</taxon>
        <taxon>Lactobacillales</taxon>
        <taxon>Lactobacillaceae</taxon>
        <taxon>Limosilactobacillus</taxon>
    </lineage>
</organism>
<dbReference type="Proteomes" id="UP000518255">
    <property type="component" value="Unassembled WGS sequence"/>
</dbReference>
<dbReference type="Pfam" id="PF08664">
    <property type="entry name" value="YcbB"/>
    <property type="match status" value="1"/>
</dbReference>
<keyword evidence="6" id="KW-1185">Reference proteome</keyword>
<comment type="caution">
    <text evidence="4">The sequence shown here is derived from an EMBL/GenBank/DDBJ whole genome shotgun (WGS) entry which is preliminary data.</text>
</comment>
<comment type="caution">
    <text evidence="1">Lacks conserved residue(s) required for the propagation of feature annotation.</text>
</comment>
<evidence type="ECO:0000313" key="6">
    <source>
        <dbReference type="Proteomes" id="UP000544052"/>
    </source>
</evidence>
<dbReference type="InterPro" id="IPR001789">
    <property type="entry name" value="Sig_transdc_resp-reg_receiver"/>
</dbReference>
<evidence type="ECO:0000313" key="4">
    <source>
        <dbReference type="EMBL" id="MBB1085744.1"/>
    </source>
</evidence>
<proteinExistence type="predicted"/>
<dbReference type="GO" id="GO:0003677">
    <property type="term" value="F:DNA binding"/>
    <property type="evidence" value="ECO:0007669"/>
    <property type="project" value="UniProtKB-KW"/>
</dbReference>
<protein>
    <submittedName>
        <fullName evidence="4">DNA-binding domain-containing protein</fullName>
    </submittedName>
</protein>
<dbReference type="PANTHER" id="PTHR43228:SF8">
    <property type="entry name" value="TRANSCRIPTIONAL REGULATORY PROTEIN GLNL"/>
    <property type="match status" value="1"/>
</dbReference>
<evidence type="ECO:0000259" key="2">
    <source>
        <dbReference type="PROSITE" id="PS50110"/>
    </source>
</evidence>
<evidence type="ECO:0000313" key="5">
    <source>
        <dbReference type="Proteomes" id="UP000518255"/>
    </source>
</evidence>
<dbReference type="PROSITE" id="PS50110">
    <property type="entry name" value="RESPONSE_REGULATORY"/>
    <property type="match status" value="1"/>
</dbReference>
<keyword evidence="4" id="KW-0238">DNA-binding</keyword>
<dbReference type="InterPro" id="IPR011006">
    <property type="entry name" value="CheY-like_superfamily"/>
</dbReference>
<dbReference type="EMBL" id="JACIUY010000046">
    <property type="protein sequence ID" value="MBB1085744.1"/>
    <property type="molecule type" value="Genomic_DNA"/>
</dbReference>
<dbReference type="InterPro" id="IPR013972">
    <property type="entry name" value="YcbB"/>
</dbReference>
<dbReference type="AlphaFoldDB" id="A0A7W3TYQ9"/>
<reference evidence="5 6" key="1">
    <citation type="submission" date="2020-07" db="EMBL/GenBank/DDBJ databases">
        <title>Description of Limosilactobacillus balticus sp. nov., Limosilactobacillus agrestis sp. nov., Limosilactobacillus albertensis sp. nov., Limosilactobacillus rudii sp. nov., Limosilactobacillus fastidiosus sp. nov., five novel Limosilactobacillus species isolated from the vertebrate gastrointestinal tract, and proposal of 6 subspecies of Limosilactobacillus reuteri adapted to the gastrointestinal tract of specific vertebrate hosts.</title>
        <authorList>
            <person name="Li F."/>
            <person name="Cheng C."/>
            <person name="Zheng J."/>
            <person name="Quevedo R.M."/>
            <person name="Li J."/>
            <person name="Roos S."/>
            <person name="Gaenzle M.G."/>
            <person name="Walter J."/>
        </authorList>
    </citation>
    <scope>NUCLEOTIDE SEQUENCE [LARGE SCALE GENOMIC DNA]</scope>
    <source>
        <strain evidence="4 5">WF-MA3-C</strain>
        <strain evidence="3 6">WF-MO7-1</strain>
    </source>
</reference>
<dbReference type="EMBL" id="JACIUZ010000031">
    <property type="protein sequence ID" value="MBB1062992.1"/>
    <property type="molecule type" value="Genomic_DNA"/>
</dbReference>
<evidence type="ECO:0000256" key="1">
    <source>
        <dbReference type="PROSITE-ProRule" id="PRU00169"/>
    </source>
</evidence>
<dbReference type="RefSeq" id="WP_182580660.1">
    <property type="nucleotide sequence ID" value="NZ_JACIUY010000046.1"/>
</dbReference>
<sequence>MNFYIVDDDNNATSLLKDIIENDFNNSVVGTTFNPEQAFEDVIRLSIDVMFVNPSLSQINGIDLIKRIQQSNHHPHFIMVSQAFDPTGRTNAYNAGVDFCIEKPLNVAEVKTIIKLIGENINMSHRMLQILDLVSGAANHNTINVNFKSKEKENVKSIMRFLGITNGSGAQDITRIINVMIEQEVTFEQVSFHEIFRCDDHGKKIILQRIRRDLKTGLNNLAHMCLDYPENDIILEYANNLFEYKNVHNEMKIINGKANHGGQVSVKHFFNGLVQESVQN</sequence>
<accession>A0A7W3TYQ9</accession>
<dbReference type="Pfam" id="PF00072">
    <property type="entry name" value="Response_reg"/>
    <property type="match status" value="1"/>
</dbReference>
<dbReference type="SUPFAM" id="SSF52172">
    <property type="entry name" value="CheY-like"/>
    <property type="match status" value="1"/>
</dbReference>
<dbReference type="PANTHER" id="PTHR43228">
    <property type="entry name" value="TWO-COMPONENT RESPONSE REGULATOR"/>
    <property type="match status" value="1"/>
</dbReference>
<dbReference type="Proteomes" id="UP000544052">
    <property type="component" value="Unassembled WGS sequence"/>
</dbReference>
<dbReference type="InterPro" id="IPR052048">
    <property type="entry name" value="ST_Response_Regulator"/>
</dbReference>
<evidence type="ECO:0000313" key="3">
    <source>
        <dbReference type="EMBL" id="MBB1062992.1"/>
    </source>
</evidence>